<dbReference type="Pfam" id="PF11716">
    <property type="entry name" value="MDMPI_N"/>
    <property type="match status" value="1"/>
</dbReference>
<dbReference type="SUPFAM" id="SSF109854">
    <property type="entry name" value="DinB/YfiT-like putative metalloenzymes"/>
    <property type="match status" value="1"/>
</dbReference>
<dbReference type="InterPro" id="IPR024344">
    <property type="entry name" value="MDMPI_metal-binding"/>
</dbReference>
<name>A0A402DR92_9CELL</name>
<organism evidence="2 3">
    <name type="scientific">Cellulomonas biazotea</name>
    <dbReference type="NCBI Taxonomy" id="1709"/>
    <lineage>
        <taxon>Bacteria</taxon>
        <taxon>Bacillati</taxon>
        <taxon>Actinomycetota</taxon>
        <taxon>Actinomycetes</taxon>
        <taxon>Micrococcales</taxon>
        <taxon>Cellulomonadaceae</taxon>
        <taxon>Cellulomonas</taxon>
    </lineage>
</organism>
<comment type="caution">
    <text evidence="2">The sequence shown here is derived from an EMBL/GenBank/DDBJ whole genome shotgun (WGS) entry which is preliminary data.</text>
</comment>
<proteinExistence type="predicted"/>
<keyword evidence="3" id="KW-1185">Reference proteome</keyword>
<protein>
    <recommendedName>
        <fullName evidence="1">Mycothiol-dependent maleylpyruvate isomerase metal-binding domain-containing protein</fullName>
    </recommendedName>
</protein>
<dbReference type="Gene3D" id="1.20.120.450">
    <property type="entry name" value="dinb family like domain"/>
    <property type="match status" value="1"/>
</dbReference>
<reference evidence="2 3" key="1">
    <citation type="submission" date="2019-01" db="EMBL/GenBank/DDBJ databases">
        <title>Draft genome sequence of Cellulomonas takizawaensis strain TKZ-21.</title>
        <authorList>
            <person name="Yamamura H."/>
            <person name="Hayashi T."/>
            <person name="Hamada M."/>
            <person name="Serisawa Y."/>
            <person name="Matsuyama K."/>
            <person name="Nakagawa Y."/>
            <person name="Otoguro M."/>
            <person name="Yanagida F."/>
            <person name="Hayakawa M."/>
        </authorList>
    </citation>
    <scope>NUCLEOTIDE SEQUENCE [LARGE SCALE GENOMIC DNA]</scope>
    <source>
        <strain evidence="2 3">NBRC12680</strain>
    </source>
</reference>
<dbReference type="Proteomes" id="UP000289954">
    <property type="component" value="Unassembled WGS sequence"/>
</dbReference>
<evidence type="ECO:0000313" key="2">
    <source>
        <dbReference type="EMBL" id="GCE76637.1"/>
    </source>
</evidence>
<feature type="domain" description="Mycothiol-dependent maleylpyruvate isomerase metal-binding" evidence="1">
    <location>
        <begin position="28"/>
        <end position="175"/>
    </location>
</feature>
<dbReference type="GO" id="GO:0046872">
    <property type="term" value="F:metal ion binding"/>
    <property type="evidence" value="ECO:0007669"/>
    <property type="project" value="InterPro"/>
</dbReference>
<gene>
    <name evidence="2" type="ORF">CBZ_16930</name>
</gene>
<accession>A0A402DR92</accession>
<evidence type="ECO:0000259" key="1">
    <source>
        <dbReference type="Pfam" id="PF11716"/>
    </source>
</evidence>
<sequence>MREGVEMSLTLPPLTFTGSLDLAVLVPATRLLVALVERPEVAAAWDEESSCAGMSVGALTWHLVNQPRRVVEVLAGPVPDVEPIPVSEHYARAAWIQQDLDGPANVGVRTRSEEEAAAGPDAAAAAAREVLARLDATLTDAPSTVLLPWTGAALGTEDFVVTRLLEIVVHSDDLAASVGVPVPQFDADVVEPVVRLLADLALRRHGQDALVRTLSRPQRAPGTISAF</sequence>
<dbReference type="AlphaFoldDB" id="A0A402DR92"/>
<dbReference type="InterPro" id="IPR034660">
    <property type="entry name" value="DinB/YfiT-like"/>
</dbReference>
<evidence type="ECO:0000313" key="3">
    <source>
        <dbReference type="Proteomes" id="UP000289954"/>
    </source>
</evidence>
<dbReference type="EMBL" id="BIMR01000117">
    <property type="protein sequence ID" value="GCE76637.1"/>
    <property type="molecule type" value="Genomic_DNA"/>
</dbReference>